<dbReference type="FunFam" id="2.40.50.90:FF:000018">
    <property type="entry name" value="Ribonuclease"/>
    <property type="match status" value="1"/>
</dbReference>
<dbReference type="PANTHER" id="PTHR12302:SF2">
    <property type="entry name" value="STAPHYLOCOCCAL NUCLEASE DOMAIN-CONTAINING PROTEIN 1"/>
    <property type="match status" value="1"/>
</dbReference>
<protein>
    <recommendedName>
        <fullName evidence="4">Ribonuclease</fullName>
    </recommendedName>
</protein>
<feature type="domain" description="TNase-like" evidence="7">
    <location>
        <begin position="173"/>
        <end position="363"/>
    </location>
</feature>
<feature type="compositionally biased region" description="Low complexity" evidence="5">
    <location>
        <begin position="240"/>
        <end position="249"/>
    </location>
</feature>
<organism evidence="8 9">
    <name type="scientific">Symbiochloris irregularis</name>
    <dbReference type="NCBI Taxonomy" id="706552"/>
    <lineage>
        <taxon>Eukaryota</taxon>
        <taxon>Viridiplantae</taxon>
        <taxon>Chlorophyta</taxon>
        <taxon>core chlorophytes</taxon>
        <taxon>Trebouxiophyceae</taxon>
        <taxon>Trebouxiales</taxon>
        <taxon>Trebouxiaceae</taxon>
        <taxon>Symbiochloris</taxon>
    </lineage>
</organism>
<dbReference type="Proteomes" id="UP001465755">
    <property type="component" value="Unassembled WGS sequence"/>
</dbReference>
<dbReference type="FunFam" id="2.30.30.140:FF:000018">
    <property type="entry name" value="Serine/threonine-protein kinase 31"/>
    <property type="match status" value="1"/>
</dbReference>
<dbReference type="GO" id="GO:0006402">
    <property type="term" value="P:mRNA catabolic process"/>
    <property type="evidence" value="ECO:0007669"/>
    <property type="project" value="UniProtKB-UniRule"/>
</dbReference>
<dbReference type="EMBL" id="JALJOQ010000106">
    <property type="protein sequence ID" value="KAK9797436.1"/>
    <property type="molecule type" value="Genomic_DNA"/>
</dbReference>
<feature type="domain" description="Tudor" evidence="6">
    <location>
        <begin position="773"/>
        <end position="836"/>
    </location>
</feature>
<keyword evidence="9" id="KW-1185">Reference proteome</keyword>
<dbReference type="PANTHER" id="PTHR12302">
    <property type="entry name" value="EBNA2 BINDING PROTEIN P100"/>
    <property type="match status" value="1"/>
</dbReference>
<feature type="region of interest" description="Disordered" evidence="5">
    <location>
        <begin position="215"/>
        <end position="249"/>
    </location>
</feature>
<dbReference type="InterPro" id="IPR016071">
    <property type="entry name" value="Staphylococal_nuclease_OB-fold"/>
</dbReference>
<dbReference type="SMART" id="SM00318">
    <property type="entry name" value="SNc"/>
    <property type="match status" value="4"/>
</dbReference>
<dbReference type="SUPFAM" id="SSF50199">
    <property type="entry name" value="Staphylococcal nuclease"/>
    <property type="match status" value="5"/>
</dbReference>
<comment type="function">
    <text evidence="4">Cytoprotective ribonuclease (RNase) required for resistance to abiotic stresses, acting as a positive regulator of mRNA decapping during stress.</text>
</comment>
<dbReference type="PROSITE" id="PS50304">
    <property type="entry name" value="TUDOR"/>
    <property type="match status" value="1"/>
</dbReference>
<feature type="domain" description="TNase-like" evidence="7">
    <location>
        <begin position="561"/>
        <end position="706"/>
    </location>
</feature>
<evidence type="ECO:0000313" key="9">
    <source>
        <dbReference type="Proteomes" id="UP001465755"/>
    </source>
</evidence>
<proteinExistence type="predicted"/>
<dbReference type="InterPro" id="IPR016685">
    <property type="entry name" value="Silence_cplx_Nase-comp_TudorSN"/>
</dbReference>
<comment type="subcellular location">
    <subcellularLocation>
        <location evidence="1 4">Cytoplasm</location>
    </subcellularLocation>
</comment>
<reference evidence="8 9" key="1">
    <citation type="journal article" date="2024" name="Nat. Commun.">
        <title>Phylogenomics reveals the evolutionary origins of lichenization in chlorophyte algae.</title>
        <authorList>
            <person name="Puginier C."/>
            <person name="Libourel C."/>
            <person name="Otte J."/>
            <person name="Skaloud P."/>
            <person name="Haon M."/>
            <person name="Grisel S."/>
            <person name="Petersen M."/>
            <person name="Berrin J.G."/>
            <person name="Delaux P.M."/>
            <person name="Dal Grande F."/>
            <person name="Keller J."/>
        </authorList>
    </citation>
    <scope>NUCLEOTIDE SEQUENCE [LARGE SCALE GENOMIC DNA]</scope>
    <source>
        <strain evidence="8 9">SAG 2036</strain>
    </source>
</reference>
<evidence type="ECO:0000259" key="6">
    <source>
        <dbReference type="PROSITE" id="PS50304"/>
    </source>
</evidence>
<dbReference type="Gene3D" id="2.30.30.140">
    <property type="match status" value="1"/>
</dbReference>
<dbReference type="GO" id="GO:0031332">
    <property type="term" value="C:RNAi effector complex"/>
    <property type="evidence" value="ECO:0007669"/>
    <property type="project" value="InterPro"/>
</dbReference>
<dbReference type="Pfam" id="PF00565">
    <property type="entry name" value="SNase"/>
    <property type="match status" value="5"/>
</dbReference>
<dbReference type="InterPro" id="IPR035437">
    <property type="entry name" value="SNase_OB-fold_sf"/>
</dbReference>
<dbReference type="GO" id="GO:0005634">
    <property type="term" value="C:nucleus"/>
    <property type="evidence" value="ECO:0007669"/>
    <property type="project" value="TreeGrafter"/>
</dbReference>
<dbReference type="GO" id="GO:0004518">
    <property type="term" value="F:nuclease activity"/>
    <property type="evidence" value="ECO:0007669"/>
    <property type="project" value="TreeGrafter"/>
</dbReference>
<feature type="compositionally biased region" description="Basic and acidic residues" evidence="5">
    <location>
        <begin position="938"/>
        <end position="951"/>
    </location>
</feature>
<dbReference type="PIRSF" id="PIRSF017179">
    <property type="entry name" value="RISC-Tudor-SN"/>
    <property type="match status" value="1"/>
</dbReference>
<keyword evidence="3" id="KW-0677">Repeat</keyword>
<evidence type="ECO:0000259" key="7">
    <source>
        <dbReference type="PROSITE" id="PS50830"/>
    </source>
</evidence>
<gene>
    <name evidence="8" type="ORF">WJX73_004092</name>
</gene>
<evidence type="ECO:0000256" key="2">
    <source>
        <dbReference type="ARBA" id="ARBA00022490"/>
    </source>
</evidence>
<feature type="region of interest" description="Disordered" evidence="5">
    <location>
        <begin position="596"/>
        <end position="616"/>
    </location>
</feature>
<comment type="caution">
    <text evidence="8">The sequence shown here is derived from an EMBL/GenBank/DDBJ whole genome shotgun (WGS) entry which is preliminary data.</text>
</comment>
<evidence type="ECO:0000256" key="4">
    <source>
        <dbReference type="PIRNR" id="PIRNR017179"/>
    </source>
</evidence>
<evidence type="ECO:0000313" key="8">
    <source>
        <dbReference type="EMBL" id="KAK9797436.1"/>
    </source>
</evidence>
<evidence type="ECO:0000256" key="3">
    <source>
        <dbReference type="ARBA" id="ARBA00022737"/>
    </source>
</evidence>
<dbReference type="PROSITE" id="PS50830">
    <property type="entry name" value="TNASE_3"/>
    <property type="match status" value="4"/>
</dbReference>
<name>A0AAW1NSZ0_9CHLO</name>
<dbReference type="InterPro" id="IPR002999">
    <property type="entry name" value="Tudor"/>
</dbReference>
<evidence type="ECO:0000256" key="5">
    <source>
        <dbReference type="SAM" id="MobiDB-lite"/>
    </source>
</evidence>
<feature type="domain" description="TNase-like" evidence="7">
    <location>
        <begin position="4"/>
        <end position="146"/>
    </location>
</feature>
<dbReference type="AlphaFoldDB" id="A0AAW1NSZ0"/>
<accession>A0AAW1NSZ0</accession>
<dbReference type="GO" id="GO:0005829">
    <property type="term" value="C:cytosol"/>
    <property type="evidence" value="ECO:0007669"/>
    <property type="project" value="UniProtKB-UniRule"/>
</dbReference>
<feature type="domain" description="TNase-like" evidence="7">
    <location>
        <begin position="376"/>
        <end position="531"/>
    </location>
</feature>
<dbReference type="GO" id="GO:0003723">
    <property type="term" value="F:RNA binding"/>
    <property type="evidence" value="ECO:0007669"/>
    <property type="project" value="UniProtKB-UniRule"/>
</dbReference>
<keyword evidence="2 4" id="KW-0963">Cytoplasm</keyword>
<dbReference type="Gene3D" id="2.40.50.90">
    <property type="match status" value="5"/>
</dbReference>
<sequence>MATGWLRGTVKEVPSGDTVVIAGTVKGGPPPEKRITLSSLVAPKLGRRDGQQAEEPFAWQSREFLRQLCIGQACTFKVDYTVDSIAGREFGSVFIGSNSSENVAVTVAAKGWAKVRTQGGSQSPYYDQLVNASKVAEGSSLGLFNKADTGTRRTPAGQDFDVQQLLDQHGKGKVLPAIVEQIPSGSFIRLTLLEGFHSVAVNLCGVQAPSMGRRAPAASAAAKPAAGSSQPASTGGTEQAATGAESSASAAVPPATAAAVAGAQPESAPEPFAREAKHFAETKALNREVRITLEGVDKFGNILGSVRYPEGAGEAIDLALSLVQNGLVKVVEWGANMLPQAAGHKLREAERAAKQAKKGMWHNWTPPAGSAAKLSDKFTGTVREVVNGDLLVIADSASGVSRRIYMSSVRSPRIGRRDERPEPWAIESKELLRTTVIGKEVSVSLEYSRAAGGGGRLPGQQPPQPQQQQQGDLMHFGTVTIGNRNVAELMLSQGLSTVAKHRIDDERSAHYEALMEAEQAAKKAKKGIFSGRDAPLHNINDVSTPGNAQKAKQFLPFLQRTKKHGVVENVINGHRMRIFIPKEGCLIVFSPSGVRAPSMPPREGTNAAMAKQHPGEPYGEEATAFTYAHVQQREVEIEVDTMDRGGTFLGTLTVTGSPPFNLGRSLLKAGLARLHPSFDPAYDHDGNALSEAQAEAQQHKRKIWEKYEPAANGETHANGDQASAAEPESVSITVTDVTDAAHFYLQMIGEQRTSWIEEQLQSLSLDTAAKPARLRQGQQCIARFSVDKRWYRAKVLSANTRDPTKPAYDVSFIDFGNKEAGLGADDVREMGEALAAVPPQAHAAQLAFLQVSGVEDEYGHEAAQLLSDNVGNGRHLKALITQRDRSQQPPVLHLLILTPEQDSAKDSVNTQILAEGLARLKMPPAGQVKVTKEVKDSLAEAEADAKKEHRGIWRYGDVDDDEEDDVPARKPAWGRR</sequence>
<dbReference type="SUPFAM" id="SSF63748">
    <property type="entry name" value="Tudor/PWWP/MBT"/>
    <property type="match status" value="1"/>
</dbReference>
<feature type="compositionally biased region" description="Low complexity" evidence="5">
    <location>
        <begin position="215"/>
        <end position="233"/>
    </location>
</feature>
<feature type="region of interest" description="Disordered" evidence="5">
    <location>
        <begin position="449"/>
        <end position="470"/>
    </location>
</feature>
<dbReference type="SMART" id="SM00333">
    <property type="entry name" value="TUDOR"/>
    <property type="match status" value="1"/>
</dbReference>
<dbReference type="Pfam" id="PF00567">
    <property type="entry name" value="TUDOR"/>
    <property type="match status" value="1"/>
</dbReference>
<feature type="region of interest" description="Disordered" evidence="5">
    <location>
        <begin position="938"/>
        <end position="976"/>
    </location>
</feature>
<evidence type="ECO:0000256" key="1">
    <source>
        <dbReference type="ARBA" id="ARBA00004496"/>
    </source>
</evidence>
<dbReference type="GO" id="GO:0031047">
    <property type="term" value="P:regulatory ncRNA-mediated gene silencing"/>
    <property type="evidence" value="ECO:0007669"/>
    <property type="project" value="UniProtKB-UniRule"/>
</dbReference>